<sequence length="117" mass="13148">MTNERPDLGFGGELDEFDPKAWDSAATKKSVSRPPKEATMQMAEAVGFKSREPKLAATVDRKIDRRRRTGRNAQFNLKARPETIEAFCRIADRKGWGLGETLEEAVLLLERELSGVK</sequence>
<evidence type="ECO:0000313" key="3">
    <source>
        <dbReference type="Proteomes" id="UP000037822"/>
    </source>
</evidence>
<evidence type="ECO:0000313" key="2">
    <source>
        <dbReference type="EMBL" id="KPH77357.1"/>
    </source>
</evidence>
<protein>
    <recommendedName>
        <fullName evidence="4">Stability/partitioning determinant</fullName>
    </recommendedName>
</protein>
<keyword evidence="3" id="KW-1185">Reference proteome</keyword>
<dbReference type="OrthoDB" id="7477461at2"/>
<gene>
    <name evidence="2" type="ORF">AE618_22660</name>
</gene>
<feature type="region of interest" description="Disordered" evidence="1">
    <location>
        <begin position="1"/>
        <end position="38"/>
    </location>
</feature>
<proteinExistence type="predicted"/>
<organism evidence="2 3">
    <name type="scientific">Bosea vaviloviae</name>
    <dbReference type="NCBI Taxonomy" id="1526658"/>
    <lineage>
        <taxon>Bacteria</taxon>
        <taxon>Pseudomonadati</taxon>
        <taxon>Pseudomonadota</taxon>
        <taxon>Alphaproteobacteria</taxon>
        <taxon>Hyphomicrobiales</taxon>
        <taxon>Boseaceae</taxon>
        <taxon>Bosea</taxon>
    </lineage>
</organism>
<reference evidence="2 3" key="1">
    <citation type="submission" date="2015-07" db="EMBL/GenBank/DDBJ databases">
        <title>Whole genome sequencing of Bosea vaviloviae isolated from cave pool.</title>
        <authorList>
            <person name="Tan N.E.H."/>
            <person name="Lee Y.P."/>
            <person name="Gan H.M."/>
            <person name="Barton H."/>
            <person name="Savka M.A."/>
        </authorList>
    </citation>
    <scope>NUCLEOTIDE SEQUENCE [LARGE SCALE GENOMIC DNA]</scope>
    <source>
        <strain evidence="2 3">SD260</strain>
    </source>
</reference>
<comment type="caution">
    <text evidence="2">The sequence shown here is derived from an EMBL/GenBank/DDBJ whole genome shotgun (WGS) entry which is preliminary data.</text>
</comment>
<dbReference type="RefSeq" id="WP_054211331.1">
    <property type="nucleotide sequence ID" value="NZ_LGSZ01000060.1"/>
</dbReference>
<evidence type="ECO:0008006" key="4">
    <source>
        <dbReference type="Google" id="ProtNLM"/>
    </source>
</evidence>
<dbReference type="PATRIC" id="fig|1526658.3.peg.1680"/>
<dbReference type="EMBL" id="LGSZ01000060">
    <property type="protein sequence ID" value="KPH77357.1"/>
    <property type="molecule type" value="Genomic_DNA"/>
</dbReference>
<accession>A0A0N1FDQ8</accession>
<dbReference type="AlphaFoldDB" id="A0A0N1FDQ8"/>
<name>A0A0N1FDQ8_9HYPH</name>
<evidence type="ECO:0000256" key="1">
    <source>
        <dbReference type="SAM" id="MobiDB-lite"/>
    </source>
</evidence>
<dbReference type="Proteomes" id="UP000037822">
    <property type="component" value="Unassembled WGS sequence"/>
</dbReference>